<evidence type="ECO:0000313" key="2">
    <source>
        <dbReference type="EMBL" id="KAJ8305755.1"/>
    </source>
</evidence>
<evidence type="ECO:0000313" key="3">
    <source>
        <dbReference type="Proteomes" id="UP001217089"/>
    </source>
</evidence>
<evidence type="ECO:0000256" key="1">
    <source>
        <dbReference type="SAM" id="MobiDB-lite"/>
    </source>
</evidence>
<name>A0ABQ9EQB4_TEGGR</name>
<proteinExistence type="predicted"/>
<feature type="region of interest" description="Disordered" evidence="1">
    <location>
        <begin position="14"/>
        <end position="42"/>
    </location>
</feature>
<keyword evidence="3" id="KW-1185">Reference proteome</keyword>
<feature type="compositionally biased region" description="Polar residues" evidence="1">
    <location>
        <begin position="32"/>
        <end position="42"/>
    </location>
</feature>
<accession>A0ABQ9EQB4</accession>
<dbReference type="Proteomes" id="UP001217089">
    <property type="component" value="Unassembled WGS sequence"/>
</dbReference>
<dbReference type="EMBL" id="JARBDR010000813">
    <property type="protein sequence ID" value="KAJ8305755.1"/>
    <property type="molecule type" value="Genomic_DNA"/>
</dbReference>
<reference evidence="2 3" key="1">
    <citation type="submission" date="2022-12" db="EMBL/GenBank/DDBJ databases">
        <title>Chromosome-level genome of Tegillarca granosa.</title>
        <authorList>
            <person name="Kim J."/>
        </authorList>
    </citation>
    <scope>NUCLEOTIDE SEQUENCE [LARGE SCALE GENOMIC DNA]</scope>
    <source>
        <strain evidence="2">Teg-2019</strain>
        <tissue evidence="2">Adductor muscle</tissue>
    </source>
</reference>
<gene>
    <name evidence="2" type="ORF">KUTeg_016300</name>
</gene>
<organism evidence="2 3">
    <name type="scientific">Tegillarca granosa</name>
    <name type="common">Malaysian cockle</name>
    <name type="synonym">Anadara granosa</name>
    <dbReference type="NCBI Taxonomy" id="220873"/>
    <lineage>
        <taxon>Eukaryota</taxon>
        <taxon>Metazoa</taxon>
        <taxon>Spiralia</taxon>
        <taxon>Lophotrochozoa</taxon>
        <taxon>Mollusca</taxon>
        <taxon>Bivalvia</taxon>
        <taxon>Autobranchia</taxon>
        <taxon>Pteriomorphia</taxon>
        <taxon>Arcoida</taxon>
        <taxon>Arcoidea</taxon>
        <taxon>Arcidae</taxon>
        <taxon>Tegillarca</taxon>
    </lineage>
</organism>
<comment type="caution">
    <text evidence="2">The sequence shown here is derived from an EMBL/GenBank/DDBJ whole genome shotgun (WGS) entry which is preliminary data.</text>
</comment>
<sequence>MPVIFMSKLLVPGQRPVSAQHPKPKPVYGKKQFSNAGNNPSTGAPKAYFGSYTQNVGTISASGLAQIQGR</sequence>
<protein>
    <submittedName>
        <fullName evidence="2">Uncharacterized protein</fullName>
    </submittedName>
</protein>
<feature type="non-terminal residue" evidence="2">
    <location>
        <position position="70"/>
    </location>
</feature>